<proteinExistence type="predicted"/>
<evidence type="ECO:0000313" key="3">
    <source>
        <dbReference type="EMBL" id="SQD76513.1"/>
    </source>
</evidence>
<dbReference type="KEGG" id="mya:MORIYA_0035"/>
<dbReference type="Proteomes" id="UP000250163">
    <property type="component" value="Chromosome MORIYA"/>
</dbReference>
<name>A0A330LIM8_9GAMM</name>
<reference evidence="4" key="1">
    <citation type="submission" date="2018-05" db="EMBL/GenBank/DDBJ databases">
        <authorList>
            <person name="Cea G.-C."/>
            <person name="William W."/>
        </authorList>
    </citation>
    <scope>NUCLEOTIDE SEQUENCE [LARGE SCALE GENOMIC DNA]</scope>
    <source>
        <strain evidence="4">DB21MT 5</strain>
    </source>
</reference>
<dbReference type="PANTHER" id="PTHR38037">
    <property type="entry name" value="ZN_PROTEASE DOMAIN-CONTAINING PROTEIN"/>
    <property type="match status" value="1"/>
</dbReference>
<feature type="domain" description="Retropepsin-like aspartic endopeptidase" evidence="2">
    <location>
        <begin position="160"/>
        <end position="295"/>
    </location>
</feature>
<gene>
    <name evidence="3" type="ORF">MORIYA_0035</name>
</gene>
<dbReference type="InterPro" id="IPR008503">
    <property type="entry name" value="Asp_endopeptidase"/>
</dbReference>
<protein>
    <recommendedName>
        <fullName evidence="2">Retropepsin-like aspartic endopeptidase domain-containing protein</fullName>
    </recommendedName>
</protein>
<accession>A0A330LIM8</accession>
<dbReference type="Pfam" id="PF05618">
    <property type="entry name" value="Zn_protease"/>
    <property type="match status" value="1"/>
</dbReference>
<feature type="region of interest" description="Disordered" evidence="1">
    <location>
        <begin position="293"/>
        <end position="312"/>
    </location>
</feature>
<evidence type="ECO:0000259" key="2">
    <source>
        <dbReference type="Pfam" id="PF05618"/>
    </source>
</evidence>
<dbReference type="SUPFAM" id="SSF50630">
    <property type="entry name" value="Acid proteases"/>
    <property type="match status" value="1"/>
</dbReference>
<dbReference type="PANTHER" id="PTHR38037:SF2">
    <property type="entry name" value="ATP-DEPENDENT ZINC PROTEASE DOMAIN-CONTAINING PROTEIN-RELATED"/>
    <property type="match status" value="1"/>
</dbReference>
<evidence type="ECO:0000256" key="1">
    <source>
        <dbReference type="SAM" id="MobiDB-lite"/>
    </source>
</evidence>
<dbReference type="AlphaFoldDB" id="A0A330LIM8"/>
<dbReference type="InterPro" id="IPR021109">
    <property type="entry name" value="Peptidase_aspartic_dom_sf"/>
</dbReference>
<evidence type="ECO:0000313" key="4">
    <source>
        <dbReference type="Proteomes" id="UP000250163"/>
    </source>
</evidence>
<keyword evidence="4" id="KW-1185">Reference proteome</keyword>
<dbReference type="EMBL" id="LS483250">
    <property type="protein sequence ID" value="SQD76513.1"/>
    <property type="molecule type" value="Genomic_DNA"/>
</dbReference>
<dbReference type="Gene3D" id="2.40.70.10">
    <property type="entry name" value="Acid Proteases"/>
    <property type="match status" value="1"/>
</dbReference>
<sequence>MDIHAFKIKTSITLNKYIIYILYGEMTELFTNFSELPPLFICLQGQYLMKNTNILQTSKIAIAGVLSLVFLNGCATTQNEANTAIVVQQQAQIETILQQQQQILTTLQSQPDKFSEQDKAIAKLTAQLDDLSTTTQVKKAAPIVIPVTPQASNDYTHKVILGQEEWVWFEALQTNFKSRVDTGATTSSLNATEIVKFERDGKDWVKFNLSHKDNSAVFPMEAAVVRTIKIRQTNAADALRRYVVSLPIELGDINTETEFTLADRSRMIFPILLGRTFLKDIAIVDVAQEYTQPKKQATANKKQPTSTKKGAN</sequence>
<organism evidence="3 4">
    <name type="scientific">Moritella yayanosii</name>
    <dbReference type="NCBI Taxonomy" id="69539"/>
    <lineage>
        <taxon>Bacteria</taxon>
        <taxon>Pseudomonadati</taxon>
        <taxon>Pseudomonadota</taxon>
        <taxon>Gammaproteobacteria</taxon>
        <taxon>Alteromonadales</taxon>
        <taxon>Moritellaceae</taxon>
        <taxon>Moritella</taxon>
    </lineage>
</organism>